<feature type="compositionally biased region" description="Gly residues" evidence="1">
    <location>
        <begin position="157"/>
        <end position="170"/>
    </location>
</feature>
<protein>
    <submittedName>
        <fullName evidence="2">Uncharacterized protein</fullName>
    </submittedName>
</protein>
<feature type="compositionally biased region" description="Basic and acidic residues" evidence="1">
    <location>
        <begin position="146"/>
        <end position="155"/>
    </location>
</feature>
<accession>A0A484MUX6</accession>
<feature type="region of interest" description="Disordered" evidence="1">
    <location>
        <begin position="104"/>
        <end position="198"/>
    </location>
</feature>
<sequence>MKKWYTFSAVREIAEIWAKDAGGKGQNFRRKLWGTLSKAGLIAGTAESMAQIGGAVASSTKHGFRKTVESIRSRYDAHPSTAEMLKRIDENVLELLKYHKIMERSSQEDGRQGGGGGGSLPIKGGGSRGGAEEEKKNGEKGTGGGPDEKKKKNGDNGKNGGGGGNGGGGAKEPSNGHNGAENGGSDVPPPFPFDMDLY</sequence>
<proteinExistence type="predicted"/>
<organism evidence="2 3">
    <name type="scientific">Cuscuta campestris</name>
    <dbReference type="NCBI Taxonomy" id="132261"/>
    <lineage>
        <taxon>Eukaryota</taxon>
        <taxon>Viridiplantae</taxon>
        <taxon>Streptophyta</taxon>
        <taxon>Embryophyta</taxon>
        <taxon>Tracheophyta</taxon>
        <taxon>Spermatophyta</taxon>
        <taxon>Magnoliopsida</taxon>
        <taxon>eudicotyledons</taxon>
        <taxon>Gunneridae</taxon>
        <taxon>Pentapetalae</taxon>
        <taxon>asterids</taxon>
        <taxon>lamiids</taxon>
        <taxon>Solanales</taxon>
        <taxon>Convolvulaceae</taxon>
        <taxon>Cuscuteae</taxon>
        <taxon>Cuscuta</taxon>
        <taxon>Cuscuta subgen. Grammica</taxon>
        <taxon>Cuscuta sect. Cleistogrammica</taxon>
    </lineage>
</organism>
<evidence type="ECO:0000256" key="1">
    <source>
        <dbReference type="SAM" id="MobiDB-lite"/>
    </source>
</evidence>
<keyword evidence="3" id="KW-1185">Reference proteome</keyword>
<gene>
    <name evidence="2" type="ORF">CCAM_LOCUS34487</name>
</gene>
<reference evidence="2 3" key="1">
    <citation type="submission" date="2018-04" db="EMBL/GenBank/DDBJ databases">
        <authorList>
            <person name="Vogel A."/>
        </authorList>
    </citation>
    <scope>NUCLEOTIDE SEQUENCE [LARGE SCALE GENOMIC DNA]</scope>
</reference>
<name>A0A484MUX6_9ASTE</name>
<evidence type="ECO:0000313" key="3">
    <source>
        <dbReference type="Proteomes" id="UP000595140"/>
    </source>
</evidence>
<dbReference type="Proteomes" id="UP000595140">
    <property type="component" value="Unassembled WGS sequence"/>
</dbReference>
<dbReference type="AlphaFoldDB" id="A0A484MUX6"/>
<feature type="compositionally biased region" description="Gly residues" evidence="1">
    <location>
        <begin position="112"/>
        <end position="129"/>
    </location>
</feature>
<dbReference type="EMBL" id="OOIL02004591">
    <property type="protein sequence ID" value="VFQ92711.1"/>
    <property type="molecule type" value="Genomic_DNA"/>
</dbReference>
<feature type="compositionally biased region" description="Basic and acidic residues" evidence="1">
    <location>
        <begin position="130"/>
        <end position="139"/>
    </location>
</feature>
<evidence type="ECO:0000313" key="2">
    <source>
        <dbReference type="EMBL" id="VFQ92711.1"/>
    </source>
</evidence>